<dbReference type="InterPro" id="IPR000719">
    <property type="entry name" value="Prot_kinase_dom"/>
</dbReference>
<evidence type="ECO:0000259" key="6">
    <source>
        <dbReference type="PROSITE" id="PS50011"/>
    </source>
</evidence>
<dbReference type="GO" id="GO:0016020">
    <property type="term" value="C:membrane"/>
    <property type="evidence" value="ECO:0007669"/>
    <property type="project" value="TreeGrafter"/>
</dbReference>
<evidence type="ECO:0000256" key="1">
    <source>
        <dbReference type="ARBA" id="ARBA00022679"/>
    </source>
</evidence>
<evidence type="ECO:0000256" key="3">
    <source>
        <dbReference type="ARBA" id="ARBA00022777"/>
    </source>
</evidence>
<organism evidence="7">
    <name type="scientific">Solumvirus sp</name>
    <dbReference type="NCBI Taxonomy" id="2487773"/>
    <lineage>
        <taxon>Viruses</taxon>
        <taxon>Pithoviruses</taxon>
    </lineage>
</organism>
<dbReference type="GO" id="GO:0005524">
    <property type="term" value="F:ATP binding"/>
    <property type="evidence" value="ECO:0007669"/>
    <property type="project" value="UniProtKB-KW"/>
</dbReference>
<keyword evidence="3 7" id="KW-0418">Kinase</keyword>
<dbReference type="EMBL" id="MK072499">
    <property type="protein sequence ID" value="AYV86199.1"/>
    <property type="molecule type" value="Genomic_DNA"/>
</dbReference>
<evidence type="ECO:0000313" key="7">
    <source>
        <dbReference type="EMBL" id="AYV86199.1"/>
    </source>
</evidence>
<sequence length="310" mass="34907">MTSITNTSTNTGSDVNISINNSTQNNSVNKDVDSKFNDSNDTTYKLPEDAKNLLIQQRDNLKYIVKGLTSKKGFGDVDILPKLNHPNIIKLIKVLNSDEIRLIGPKDSYWEKAVHLEYMNQGDLIDYVAKHHDEKTYNRDIVFILKSIASGIKYLHDLGVVHRDIKPDNILLNLSNSLNPQSSTLEVKISDFECAIVPAPMQICRPTGTIAYAAPESFNHGKLTTKFDIYGFAGVLYALLHRVTPWYAYDDNAITLMLKSGLNPFTNSNFTPMGYVDTRLILLCADCYHHDPEKRPNIDDIISRLNTIKS</sequence>
<dbReference type="PANTHER" id="PTHR24348:SF22">
    <property type="entry name" value="NON-SPECIFIC SERINE_THREONINE PROTEIN KINASE"/>
    <property type="match status" value="1"/>
</dbReference>
<dbReference type="InterPro" id="IPR045269">
    <property type="entry name" value="Atg1-like"/>
</dbReference>
<dbReference type="PROSITE" id="PS50011">
    <property type="entry name" value="PROTEIN_KINASE_DOM"/>
    <property type="match status" value="1"/>
</dbReference>
<keyword evidence="1" id="KW-0808">Transferase</keyword>
<proteinExistence type="predicted"/>
<keyword evidence="4" id="KW-0067">ATP-binding</keyword>
<gene>
    <name evidence="7" type="ORF">Solumvirus2_6</name>
</gene>
<dbReference type="InterPro" id="IPR011009">
    <property type="entry name" value="Kinase-like_dom_sf"/>
</dbReference>
<dbReference type="SUPFAM" id="SSF56112">
    <property type="entry name" value="Protein kinase-like (PK-like)"/>
    <property type="match status" value="1"/>
</dbReference>
<keyword evidence="2" id="KW-0547">Nucleotide-binding</keyword>
<reference evidence="7" key="1">
    <citation type="submission" date="2018-10" db="EMBL/GenBank/DDBJ databases">
        <title>Hidden diversity of soil giant viruses.</title>
        <authorList>
            <person name="Schulz F."/>
            <person name="Alteio L."/>
            <person name="Goudeau D."/>
            <person name="Ryan E.M."/>
            <person name="Malmstrom R.R."/>
            <person name="Blanchard J."/>
            <person name="Woyke T."/>
        </authorList>
    </citation>
    <scope>NUCLEOTIDE SEQUENCE</scope>
    <source>
        <strain evidence="7">SMV1</strain>
    </source>
</reference>
<feature type="region of interest" description="Disordered" evidence="5">
    <location>
        <begin position="1"/>
        <end position="40"/>
    </location>
</feature>
<name>A0A3G5AK86_9VIRU</name>
<dbReference type="Gene3D" id="1.10.510.10">
    <property type="entry name" value="Transferase(Phosphotransferase) domain 1"/>
    <property type="match status" value="1"/>
</dbReference>
<dbReference type="PANTHER" id="PTHR24348">
    <property type="entry name" value="SERINE/THREONINE-PROTEIN KINASE UNC-51-RELATED"/>
    <property type="match status" value="1"/>
</dbReference>
<dbReference type="PROSITE" id="PS00108">
    <property type="entry name" value="PROTEIN_KINASE_ST"/>
    <property type="match status" value="1"/>
</dbReference>
<feature type="compositionally biased region" description="Low complexity" evidence="5">
    <location>
        <begin position="1"/>
        <end position="29"/>
    </location>
</feature>
<feature type="domain" description="Protein kinase" evidence="6">
    <location>
        <begin position="1"/>
        <end position="308"/>
    </location>
</feature>
<evidence type="ECO:0000256" key="4">
    <source>
        <dbReference type="ARBA" id="ARBA00022840"/>
    </source>
</evidence>
<dbReference type="GO" id="GO:0004674">
    <property type="term" value="F:protein serine/threonine kinase activity"/>
    <property type="evidence" value="ECO:0007669"/>
    <property type="project" value="InterPro"/>
</dbReference>
<protein>
    <submittedName>
        <fullName evidence="7">Leucine rich repeat N-terminal domain and serine-threonine/tyrosine-protein kinase catalytic domain containing protein</fullName>
    </submittedName>
</protein>
<dbReference type="SMART" id="SM00220">
    <property type="entry name" value="S_TKc"/>
    <property type="match status" value="1"/>
</dbReference>
<dbReference type="InterPro" id="IPR008271">
    <property type="entry name" value="Ser/Thr_kinase_AS"/>
</dbReference>
<evidence type="ECO:0000256" key="2">
    <source>
        <dbReference type="ARBA" id="ARBA00022741"/>
    </source>
</evidence>
<evidence type="ECO:0000256" key="5">
    <source>
        <dbReference type="SAM" id="MobiDB-lite"/>
    </source>
</evidence>
<accession>A0A3G5AK86</accession>
<dbReference type="Pfam" id="PF00069">
    <property type="entry name" value="Pkinase"/>
    <property type="match status" value="1"/>
</dbReference>